<sequence length="75" mass="8727">MALSRYHPRLLYHSEVSLQPLLSLTFLWQLCALPMLFYMDCSNTLLTTHVLFLATSVDINDARETHRLRKDHPGN</sequence>
<organism evidence="1 2">
    <name type="scientific">Linnemannia elongata AG-77</name>
    <dbReference type="NCBI Taxonomy" id="1314771"/>
    <lineage>
        <taxon>Eukaryota</taxon>
        <taxon>Fungi</taxon>
        <taxon>Fungi incertae sedis</taxon>
        <taxon>Mucoromycota</taxon>
        <taxon>Mortierellomycotina</taxon>
        <taxon>Mortierellomycetes</taxon>
        <taxon>Mortierellales</taxon>
        <taxon>Mortierellaceae</taxon>
        <taxon>Linnemannia</taxon>
    </lineage>
</organism>
<name>A0A197JYB1_9FUNG</name>
<dbReference type="EMBL" id="KV442036">
    <property type="protein sequence ID" value="OAQ30327.1"/>
    <property type="molecule type" value="Genomic_DNA"/>
</dbReference>
<gene>
    <name evidence="1" type="ORF">K457DRAFT_137422</name>
</gene>
<reference evidence="1 2" key="1">
    <citation type="submission" date="2016-05" db="EMBL/GenBank/DDBJ databases">
        <title>Genome sequencing reveals origins of a unique bacterial endosymbiosis in the earliest lineages of terrestrial Fungi.</title>
        <authorList>
            <consortium name="DOE Joint Genome Institute"/>
            <person name="Uehling J."/>
            <person name="Gryganskyi A."/>
            <person name="Hameed K."/>
            <person name="Tschaplinski T."/>
            <person name="Misztal P."/>
            <person name="Wu S."/>
            <person name="Desiro A."/>
            <person name="Vande Pol N."/>
            <person name="Du Z.-Y."/>
            <person name="Zienkiewicz A."/>
            <person name="Zienkiewicz K."/>
            <person name="Morin E."/>
            <person name="Tisserant E."/>
            <person name="Splivallo R."/>
            <person name="Hainaut M."/>
            <person name="Henrissat B."/>
            <person name="Ohm R."/>
            <person name="Kuo A."/>
            <person name="Yan J."/>
            <person name="Lipzen A."/>
            <person name="Nolan M."/>
            <person name="Labutti K."/>
            <person name="Barry K."/>
            <person name="Goldstein A."/>
            <person name="Labbe J."/>
            <person name="Schadt C."/>
            <person name="Tuskan G."/>
            <person name="Grigoriev I."/>
            <person name="Martin F."/>
            <person name="Vilgalys R."/>
            <person name="Bonito G."/>
        </authorList>
    </citation>
    <scope>NUCLEOTIDE SEQUENCE [LARGE SCALE GENOMIC DNA]</scope>
    <source>
        <strain evidence="1 2">AG-77</strain>
    </source>
</reference>
<accession>A0A197JYB1</accession>
<proteinExistence type="predicted"/>
<evidence type="ECO:0000313" key="2">
    <source>
        <dbReference type="Proteomes" id="UP000078512"/>
    </source>
</evidence>
<dbReference type="AlphaFoldDB" id="A0A197JYB1"/>
<keyword evidence="2" id="KW-1185">Reference proteome</keyword>
<evidence type="ECO:0000313" key="1">
    <source>
        <dbReference type="EMBL" id="OAQ30327.1"/>
    </source>
</evidence>
<dbReference type="Proteomes" id="UP000078512">
    <property type="component" value="Unassembled WGS sequence"/>
</dbReference>
<protein>
    <submittedName>
        <fullName evidence="1">Uncharacterized protein</fullName>
    </submittedName>
</protein>